<dbReference type="FunFam" id="3.10.20.90:FF:000202">
    <property type="entry name" value="Small ubiquitin-related modifier I"/>
    <property type="match status" value="1"/>
</dbReference>
<dbReference type="SMART" id="SM00213">
    <property type="entry name" value="UBQ"/>
    <property type="match status" value="1"/>
</dbReference>
<dbReference type="Proteomes" id="UP000696485">
    <property type="component" value="Unassembled WGS sequence"/>
</dbReference>
<evidence type="ECO:0000313" key="4">
    <source>
        <dbReference type="Proteomes" id="UP000696485"/>
    </source>
</evidence>
<dbReference type="InterPro" id="IPR022617">
    <property type="entry name" value="Rad60/SUMO-like_dom"/>
</dbReference>
<feature type="compositionally biased region" description="Basic residues" evidence="1">
    <location>
        <begin position="315"/>
        <end position="324"/>
    </location>
</feature>
<dbReference type="SUPFAM" id="SSF54236">
    <property type="entry name" value="Ubiquitin-like"/>
    <property type="match status" value="1"/>
</dbReference>
<dbReference type="InterPro" id="IPR000626">
    <property type="entry name" value="Ubiquitin-like_dom"/>
</dbReference>
<feature type="domain" description="Ubiquitin-like" evidence="2">
    <location>
        <begin position="14"/>
        <end position="85"/>
    </location>
</feature>
<accession>A0A9P5SK42</accession>
<reference evidence="3" key="1">
    <citation type="journal article" date="2020" name="Fungal Divers.">
        <title>Resolving the Mortierellaceae phylogeny through synthesis of multi-gene phylogenetics and phylogenomics.</title>
        <authorList>
            <person name="Vandepol N."/>
            <person name="Liber J."/>
            <person name="Desiro A."/>
            <person name="Na H."/>
            <person name="Kennedy M."/>
            <person name="Barry K."/>
            <person name="Grigoriev I.V."/>
            <person name="Miller A.N."/>
            <person name="O'Donnell K."/>
            <person name="Stajich J.E."/>
            <person name="Bonito G."/>
        </authorList>
    </citation>
    <scope>NUCLEOTIDE SEQUENCE</scope>
    <source>
        <strain evidence="3">NVP1</strain>
    </source>
</reference>
<dbReference type="InterPro" id="IPR029071">
    <property type="entry name" value="Ubiquitin-like_domsf"/>
</dbReference>
<dbReference type="AlphaFoldDB" id="A0A9P5SK42"/>
<sequence>MSDAPEKKPEVSVEHINLKVVGSDQTEVFFKIKRSTQLKKLMEAYCERQGKSVASVRFLYDGERIQATNTPNELEMEDGDSIDVMWSRHKHFIDTYAKYYPDKFPSKESNPSSKTELEILRENHRFLRSAEEDKDLPWEQRIAKKYYDKLFKEYALVELKFYREGKIAMRWRTENEVTRGKGQFTCGSLRCDETKGLQSWEVNFAYVEQGEKKNALVKVRLCERCSERLNYKKKQKRAESHSHRNSSDIREEIEVDRKSMEAKEERHNSRSRASSPETRTTRRDTKSEDNGQDRRSSGTSKEPSRRDRSSDTYHLRTRGRRHDRRRSESGSPERKPQFESFFAGLFE</sequence>
<feature type="compositionally biased region" description="Basic and acidic residues" evidence="1">
    <location>
        <begin position="325"/>
        <end position="337"/>
    </location>
</feature>
<dbReference type="PANTHER" id="PTHR10562">
    <property type="entry name" value="SMALL UBIQUITIN-RELATED MODIFIER"/>
    <property type="match status" value="1"/>
</dbReference>
<feature type="compositionally biased region" description="Basic and acidic residues" evidence="1">
    <location>
        <begin position="279"/>
        <end position="314"/>
    </location>
</feature>
<keyword evidence="4" id="KW-1185">Reference proteome</keyword>
<dbReference type="InterPro" id="IPR019129">
    <property type="entry name" value="Folate-sensitive_fs_Fra10Ac1"/>
</dbReference>
<feature type="compositionally biased region" description="Basic and acidic residues" evidence="1">
    <location>
        <begin position="237"/>
        <end position="268"/>
    </location>
</feature>
<evidence type="ECO:0000256" key="1">
    <source>
        <dbReference type="SAM" id="MobiDB-lite"/>
    </source>
</evidence>
<dbReference type="Pfam" id="PF09725">
    <property type="entry name" value="Fra10Ac1"/>
    <property type="match status" value="1"/>
</dbReference>
<feature type="region of interest" description="Disordered" evidence="1">
    <location>
        <begin position="232"/>
        <end position="347"/>
    </location>
</feature>
<evidence type="ECO:0000313" key="3">
    <source>
        <dbReference type="EMBL" id="KAF9329802.1"/>
    </source>
</evidence>
<organism evidence="3 4">
    <name type="scientific">Podila minutissima</name>
    <dbReference type="NCBI Taxonomy" id="64525"/>
    <lineage>
        <taxon>Eukaryota</taxon>
        <taxon>Fungi</taxon>
        <taxon>Fungi incertae sedis</taxon>
        <taxon>Mucoromycota</taxon>
        <taxon>Mortierellomycotina</taxon>
        <taxon>Mortierellomycetes</taxon>
        <taxon>Mortierellales</taxon>
        <taxon>Mortierellaceae</taxon>
        <taxon>Podila</taxon>
    </lineage>
</organism>
<dbReference type="Pfam" id="PF11976">
    <property type="entry name" value="Rad60-SLD"/>
    <property type="match status" value="1"/>
</dbReference>
<dbReference type="Gene3D" id="3.10.20.90">
    <property type="entry name" value="Phosphatidylinositol 3-kinase Catalytic Subunit, Chain A, domain 1"/>
    <property type="match status" value="1"/>
</dbReference>
<evidence type="ECO:0000259" key="2">
    <source>
        <dbReference type="PROSITE" id="PS50053"/>
    </source>
</evidence>
<dbReference type="CDD" id="cd16116">
    <property type="entry name" value="Ubl_Smt3_like"/>
    <property type="match status" value="1"/>
</dbReference>
<dbReference type="EMBL" id="JAAAUY010000446">
    <property type="protein sequence ID" value="KAF9329802.1"/>
    <property type="molecule type" value="Genomic_DNA"/>
</dbReference>
<gene>
    <name evidence="3" type="ORF">BG006_007173</name>
</gene>
<dbReference type="PROSITE" id="PS50053">
    <property type="entry name" value="UBIQUITIN_2"/>
    <property type="match status" value="1"/>
</dbReference>
<protein>
    <recommendedName>
        <fullName evidence="2">Ubiquitin-like domain-containing protein</fullName>
    </recommendedName>
</protein>
<comment type="caution">
    <text evidence="3">The sequence shown here is derived from an EMBL/GenBank/DDBJ whole genome shotgun (WGS) entry which is preliminary data.</text>
</comment>
<proteinExistence type="predicted"/>
<name>A0A9P5SK42_9FUNG</name>